<dbReference type="InterPro" id="IPR056913">
    <property type="entry name" value="TRAPPC10/Trs130_N"/>
</dbReference>
<keyword evidence="3" id="KW-0333">Golgi apparatus</keyword>
<feature type="domain" description="DUF7077" evidence="7">
    <location>
        <begin position="707"/>
        <end position="819"/>
    </location>
</feature>
<dbReference type="RefSeq" id="XP_021868967.1">
    <property type="nucleotide sequence ID" value="XM_022016751.1"/>
</dbReference>
<dbReference type="InterPro" id="IPR022233">
    <property type="entry name" value="TRAPPC10/Trs130_C"/>
</dbReference>
<protein>
    <submittedName>
        <fullName evidence="8">Trafficking protein particle complex subunit 10</fullName>
    </submittedName>
</protein>
<name>A0A1Y1UCB9_9TREE</name>
<dbReference type="GO" id="GO:1990071">
    <property type="term" value="C:TRAPPII protein complex"/>
    <property type="evidence" value="ECO:0007669"/>
    <property type="project" value="InterPro"/>
</dbReference>
<feature type="domain" description="TRAPPC10/Trs130 N-terminal" evidence="6">
    <location>
        <begin position="3"/>
        <end position="317"/>
    </location>
</feature>
<evidence type="ECO:0000256" key="3">
    <source>
        <dbReference type="ARBA" id="ARBA00023034"/>
    </source>
</evidence>
<organism evidence="8 9">
    <name type="scientific">Kockovaella imperatae</name>
    <dbReference type="NCBI Taxonomy" id="4999"/>
    <lineage>
        <taxon>Eukaryota</taxon>
        <taxon>Fungi</taxon>
        <taxon>Dikarya</taxon>
        <taxon>Basidiomycota</taxon>
        <taxon>Agaricomycotina</taxon>
        <taxon>Tremellomycetes</taxon>
        <taxon>Tremellales</taxon>
        <taxon>Cuniculitremaceae</taxon>
        <taxon>Kockovaella</taxon>
    </lineage>
</organism>
<dbReference type="OrthoDB" id="10256906at2759"/>
<dbReference type="InParanoid" id="A0A1Y1UCB9"/>
<proteinExistence type="predicted"/>
<comment type="caution">
    <text evidence="8">The sequence shown here is derived from an EMBL/GenBank/DDBJ whole genome shotgun (WGS) entry which is preliminary data.</text>
</comment>
<dbReference type="EMBL" id="NBSH01000013">
    <property type="protein sequence ID" value="ORX34725.1"/>
    <property type="molecule type" value="Genomic_DNA"/>
</dbReference>
<dbReference type="Pfam" id="PF23036">
    <property type="entry name" value="TRAPPC10_1st"/>
    <property type="match status" value="1"/>
</dbReference>
<evidence type="ECO:0000259" key="5">
    <source>
        <dbReference type="Pfam" id="PF12584"/>
    </source>
</evidence>
<dbReference type="GeneID" id="33558560"/>
<dbReference type="Pfam" id="PF23274">
    <property type="entry name" value="DUF7077"/>
    <property type="match status" value="1"/>
</dbReference>
<evidence type="ECO:0000313" key="9">
    <source>
        <dbReference type="Proteomes" id="UP000193218"/>
    </source>
</evidence>
<dbReference type="InterPro" id="IPR045126">
    <property type="entry name" value="TRAPPC10/Trs130"/>
</dbReference>
<keyword evidence="4" id="KW-0175">Coiled coil</keyword>
<accession>A0A1Y1UCB9</accession>
<dbReference type="GO" id="GO:0006891">
    <property type="term" value="P:intra-Golgi vesicle-mediated transport"/>
    <property type="evidence" value="ECO:0007669"/>
    <property type="project" value="TreeGrafter"/>
</dbReference>
<dbReference type="Pfam" id="PF12584">
    <property type="entry name" value="TRAPPC10"/>
    <property type="match status" value="1"/>
</dbReference>
<dbReference type="GO" id="GO:0034498">
    <property type="term" value="P:early endosome to Golgi transport"/>
    <property type="evidence" value="ECO:0007669"/>
    <property type="project" value="TreeGrafter"/>
</dbReference>
<dbReference type="PANTHER" id="PTHR13251:SF3">
    <property type="entry name" value="TRAFFICKING PROTEIN PARTICLE COMPLEX SUBUNIT 10"/>
    <property type="match status" value="1"/>
</dbReference>
<feature type="coiled-coil region" evidence="4">
    <location>
        <begin position="559"/>
        <end position="586"/>
    </location>
</feature>
<reference evidence="8 9" key="1">
    <citation type="submission" date="2017-03" db="EMBL/GenBank/DDBJ databases">
        <title>Widespread Adenine N6-methylation of Active Genes in Fungi.</title>
        <authorList>
            <consortium name="DOE Joint Genome Institute"/>
            <person name="Mondo S.J."/>
            <person name="Dannebaum R.O."/>
            <person name="Kuo R.C."/>
            <person name="Louie K.B."/>
            <person name="Bewick A.J."/>
            <person name="Labutti K."/>
            <person name="Haridas S."/>
            <person name="Kuo A."/>
            <person name="Salamov A."/>
            <person name="Ahrendt S.R."/>
            <person name="Lau R."/>
            <person name="Bowen B.P."/>
            <person name="Lipzen A."/>
            <person name="Sullivan W."/>
            <person name="Andreopoulos W.B."/>
            <person name="Clum A."/>
            <person name="Lindquist E."/>
            <person name="Daum C."/>
            <person name="Northen T.R."/>
            <person name="Ramamoorthy G."/>
            <person name="Schmitz R.J."/>
            <person name="Gryganskyi A."/>
            <person name="Culley D."/>
            <person name="Magnuson J."/>
            <person name="James T.Y."/>
            <person name="O'Malley M.A."/>
            <person name="Stajich J.E."/>
            <person name="Spatafora J.W."/>
            <person name="Visel A."/>
            <person name="Grigoriev I.V."/>
        </authorList>
    </citation>
    <scope>NUCLEOTIDE SEQUENCE [LARGE SCALE GENOMIC DNA]</scope>
    <source>
        <strain evidence="8 9">NRRL Y-17943</strain>
    </source>
</reference>
<dbReference type="Proteomes" id="UP000193218">
    <property type="component" value="Unassembled WGS sequence"/>
</dbReference>
<evidence type="ECO:0000313" key="8">
    <source>
        <dbReference type="EMBL" id="ORX34725.1"/>
    </source>
</evidence>
<sequence>MPSRSVIITYTTHPPSSPLLASAIKGIRAQLPLRNLHWKPSTRTSIRTIQELDVRFIELGEAGSLGKEPGGSVLESPLVHLCLVACENDEVYKNQTRSFIRDWQSLLAAKKGAYVPMIVLVNPSTTGGSGKNVFGRDKGVFGKLKADFNLNKKERCVQLNLPPEGTIDPTVWPDVMNKLKKSIISAFDNVIVEREEDVKRGEAQRLTVGWNFCTWFLLKESLAYSFEGVNLYEDALIVYEELEAAFFQVLKEQNLSWFGKLGATGPKDDSLPILDTDTRPYRELLQKSSISIFDFRIYVFARQAQLLGKIGRITEIAKRGQWFVASLARRLRENEADLAEHFIESWTYSTCMNIVQNCDEWSRIDRPNGDYSGLIAYESARSELLDIARVQTERIGVASGHLPNVYPFAPSSALSTAADNVLFESSESGSTNGEAVHSEPRSTLSNRLLLDAMKDTRTYREMYAHLTRKAVSAYEACGKHNSVIRLKADLATLALLDENWKLAYDLCRHLAKDCADLEVWDKVAGRALAGALRAHRHLGLAFDEDWVNLALAYLRVCALSNGEGELETVREEVQEVLADLAQSNIQLAATAHPAFSVQILDSQSAQSDSTDISTLRIGITNELLSQVESSSILLELEDSAGEQILYSCASTQIPPGNSSHALRCTTSIQGIFYLRCARLYIGAVELVYLVDDPSLSIHIRRHSHGPSLEMKLPSIVALDKDQKVFVEVTAGEWPISGMKVVVESFEPEVSFAMSRAEGSGSTISASENEILIGDLNPRASTSFLVPYHSEAHNDRIRASIRLQYETEGHSRNYIDTQTLSTALPLTVNVQDFFRPTFLVSHFTIASDGRRHLRVRSVELLADENSGHEVTSAVKGATSPSVIVPPFQPLSCLFRIRRNSSYEPSADPPVLRLVISYTSLDEEFETILHSTLKKGKFPAALMKSVRALLNDSSAWLQQYLVSSDAAEVCKSTLKSFAPPEDISEADMESFAKTVEASRENSLPWRRLEIPVELPGQRLLTMAHFEHADGAASVYEGRAISLILHLTSYFDWLDEVSRDLRLFFDIQVNGDDWIVLGKKKGFYMPRRSQNDTFSIVLVPVRAGRLNLPVVQIHPVNPKDSADGSLICETYVDNAAESIEVFPAKSSAMALIPM</sequence>
<evidence type="ECO:0000259" key="6">
    <source>
        <dbReference type="Pfam" id="PF23036"/>
    </source>
</evidence>
<keyword evidence="9" id="KW-1185">Reference proteome</keyword>
<keyword evidence="2" id="KW-0813">Transport</keyword>
<feature type="domain" description="TRAPPC10/Trs130 C-terminal" evidence="5">
    <location>
        <begin position="1028"/>
        <end position="1138"/>
    </location>
</feature>
<evidence type="ECO:0000256" key="2">
    <source>
        <dbReference type="ARBA" id="ARBA00022448"/>
    </source>
</evidence>
<dbReference type="GO" id="GO:0005829">
    <property type="term" value="C:cytosol"/>
    <property type="evidence" value="ECO:0007669"/>
    <property type="project" value="GOC"/>
</dbReference>
<evidence type="ECO:0000256" key="1">
    <source>
        <dbReference type="ARBA" id="ARBA00004555"/>
    </source>
</evidence>
<dbReference type="STRING" id="4999.A0A1Y1UCB9"/>
<comment type="subcellular location">
    <subcellularLocation>
        <location evidence="1">Golgi apparatus</location>
    </subcellularLocation>
</comment>
<dbReference type="PANTHER" id="PTHR13251">
    <property type="entry name" value="EPILEPSY HOLOPROSENCEPHALY CANDIDATE 1/TMEM1"/>
    <property type="match status" value="1"/>
</dbReference>
<dbReference type="AlphaFoldDB" id="A0A1Y1UCB9"/>
<evidence type="ECO:0000256" key="4">
    <source>
        <dbReference type="SAM" id="Coils"/>
    </source>
</evidence>
<gene>
    <name evidence="8" type="ORF">BD324DRAFT_634700</name>
</gene>
<evidence type="ECO:0000259" key="7">
    <source>
        <dbReference type="Pfam" id="PF23274"/>
    </source>
</evidence>
<dbReference type="InterPro" id="IPR055505">
    <property type="entry name" value="DUF7077"/>
</dbReference>